<comment type="similarity">
    <text evidence="2">Belongs to the MscS (TC 1.A.23) family.</text>
</comment>
<evidence type="ECO:0000259" key="9">
    <source>
        <dbReference type="Pfam" id="PF21082"/>
    </source>
</evidence>
<evidence type="ECO:0000313" key="10">
    <source>
        <dbReference type="EMBL" id="PXA03733.1"/>
    </source>
</evidence>
<keyword evidence="4 7" id="KW-0812">Transmembrane</keyword>
<dbReference type="Pfam" id="PF05552">
    <property type="entry name" value="MS_channel_1st_1"/>
    <property type="match status" value="1"/>
</dbReference>
<dbReference type="AlphaFoldDB" id="A0A317ZHL8"/>
<dbReference type="InterPro" id="IPR010920">
    <property type="entry name" value="LSM_dom_sf"/>
</dbReference>
<evidence type="ECO:0000256" key="2">
    <source>
        <dbReference type="ARBA" id="ARBA00008017"/>
    </source>
</evidence>
<evidence type="ECO:0000256" key="3">
    <source>
        <dbReference type="ARBA" id="ARBA00022475"/>
    </source>
</evidence>
<dbReference type="Gene3D" id="3.30.70.100">
    <property type="match status" value="1"/>
</dbReference>
<dbReference type="EMBL" id="QHJQ01000007">
    <property type="protein sequence ID" value="PXA03733.1"/>
    <property type="molecule type" value="Genomic_DNA"/>
</dbReference>
<dbReference type="InterPro" id="IPR023408">
    <property type="entry name" value="MscS_beta-dom_sf"/>
</dbReference>
<dbReference type="PANTHER" id="PTHR30221">
    <property type="entry name" value="SMALL-CONDUCTANCE MECHANOSENSITIVE CHANNEL"/>
    <property type="match status" value="1"/>
</dbReference>
<name>A0A317ZHL8_9BACT</name>
<dbReference type="InterPro" id="IPR008910">
    <property type="entry name" value="MSC_TM_helix"/>
</dbReference>
<feature type="transmembrane region" description="Helical" evidence="7">
    <location>
        <begin position="88"/>
        <end position="106"/>
    </location>
</feature>
<evidence type="ECO:0000256" key="1">
    <source>
        <dbReference type="ARBA" id="ARBA00004651"/>
    </source>
</evidence>
<keyword evidence="11" id="KW-1185">Reference proteome</keyword>
<dbReference type="SUPFAM" id="SSF82689">
    <property type="entry name" value="Mechanosensitive channel protein MscS (YggB), C-terminal domain"/>
    <property type="match status" value="1"/>
</dbReference>
<dbReference type="InParanoid" id="A0A317ZHL8"/>
<evidence type="ECO:0000256" key="5">
    <source>
        <dbReference type="ARBA" id="ARBA00022989"/>
    </source>
</evidence>
<dbReference type="GO" id="GO:0008381">
    <property type="term" value="F:mechanosensitive monoatomic ion channel activity"/>
    <property type="evidence" value="ECO:0007669"/>
    <property type="project" value="InterPro"/>
</dbReference>
<evidence type="ECO:0000256" key="4">
    <source>
        <dbReference type="ARBA" id="ARBA00022692"/>
    </source>
</evidence>
<evidence type="ECO:0000313" key="11">
    <source>
        <dbReference type="Proteomes" id="UP000247099"/>
    </source>
</evidence>
<dbReference type="Proteomes" id="UP000247099">
    <property type="component" value="Unassembled WGS sequence"/>
</dbReference>
<keyword evidence="3" id="KW-1003">Cell membrane</keyword>
<protein>
    <submittedName>
        <fullName evidence="10">Mechanosensitive ion channel protein MscS</fullName>
    </submittedName>
</protein>
<dbReference type="InterPro" id="IPR011014">
    <property type="entry name" value="MscS_channel_TM-2"/>
</dbReference>
<keyword evidence="6 7" id="KW-0472">Membrane</keyword>
<dbReference type="Gene3D" id="1.10.287.1260">
    <property type="match status" value="1"/>
</dbReference>
<dbReference type="SUPFAM" id="SSF50182">
    <property type="entry name" value="Sm-like ribonucleoproteins"/>
    <property type="match status" value="1"/>
</dbReference>
<gene>
    <name evidence="10" type="ORF">DDZ13_10585</name>
</gene>
<dbReference type="OrthoDB" id="9809206at2"/>
<dbReference type="GO" id="GO:0005886">
    <property type="term" value="C:plasma membrane"/>
    <property type="evidence" value="ECO:0007669"/>
    <property type="project" value="UniProtKB-SubCell"/>
</dbReference>
<keyword evidence="5 7" id="KW-1133">Transmembrane helix</keyword>
<reference evidence="10 11" key="1">
    <citation type="submission" date="2018-05" db="EMBL/GenBank/DDBJ databases">
        <title>Coraliomargarita sinensis sp. nov., isolated from a marine solar saltern.</title>
        <authorList>
            <person name="Zhou L.Y."/>
        </authorList>
    </citation>
    <scope>NUCLEOTIDE SEQUENCE [LARGE SCALE GENOMIC DNA]</scope>
    <source>
        <strain evidence="10 11">WN38</strain>
    </source>
</reference>
<proteinExistence type="inferred from homology"/>
<evidence type="ECO:0000259" key="8">
    <source>
        <dbReference type="Pfam" id="PF00924"/>
    </source>
</evidence>
<feature type="transmembrane region" description="Helical" evidence="7">
    <location>
        <begin position="15"/>
        <end position="39"/>
    </location>
</feature>
<dbReference type="Pfam" id="PF21082">
    <property type="entry name" value="MS_channel_3rd"/>
    <property type="match status" value="1"/>
</dbReference>
<organism evidence="10 11">
    <name type="scientific">Coraliomargarita sinensis</name>
    <dbReference type="NCBI Taxonomy" id="2174842"/>
    <lineage>
        <taxon>Bacteria</taxon>
        <taxon>Pseudomonadati</taxon>
        <taxon>Verrucomicrobiota</taxon>
        <taxon>Opitutia</taxon>
        <taxon>Puniceicoccales</taxon>
        <taxon>Coraliomargaritaceae</taxon>
        <taxon>Coraliomargarita</taxon>
    </lineage>
</organism>
<dbReference type="PANTHER" id="PTHR30221:SF1">
    <property type="entry name" value="SMALL-CONDUCTANCE MECHANOSENSITIVE CHANNEL"/>
    <property type="match status" value="1"/>
</dbReference>
<accession>A0A317ZHL8</accession>
<dbReference type="InterPro" id="IPR006685">
    <property type="entry name" value="MscS_channel_2nd"/>
</dbReference>
<comment type="caution">
    <text evidence="10">The sequence shown here is derived from an EMBL/GenBank/DDBJ whole genome shotgun (WGS) entry which is preliminary data.</text>
</comment>
<dbReference type="InterPro" id="IPR045275">
    <property type="entry name" value="MscS_archaea/bacteria_type"/>
</dbReference>
<feature type="transmembrane region" description="Helical" evidence="7">
    <location>
        <begin position="60"/>
        <end position="82"/>
    </location>
</feature>
<evidence type="ECO:0000256" key="7">
    <source>
        <dbReference type="SAM" id="Phobius"/>
    </source>
</evidence>
<dbReference type="Gene3D" id="2.30.30.60">
    <property type="match status" value="1"/>
</dbReference>
<dbReference type="InterPro" id="IPR011066">
    <property type="entry name" value="MscS_channel_C_sf"/>
</dbReference>
<dbReference type="InterPro" id="IPR049278">
    <property type="entry name" value="MS_channel_C"/>
</dbReference>
<dbReference type="Pfam" id="PF00924">
    <property type="entry name" value="MS_channel_2nd"/>
    <property type="match status" value="1"/>
</dbReference>
<comment type="subcellular location">
    <subcellularLocation>
        <location evidence="1">Cell membrane</location>
        <topology evidence="1">Multi-pass membrane protein</topology>
    </subcellularLocation>
</comment>
<feature type="domain" description="Mechanosensitive ion channel MscS" evidence="8">
    <location>
        <begin position="109"/>
        <end position="174"/>
    </location>
</feature>
<dbReference type="RefSeq" id="WP_110131430.1">
    <property type="nucleotide sequence ID" value="NZ_QHJQ01000007.1"/>
</dbReference>
<evidence type="ECO:0000256" key="6">
    <source>
        <dbReference type="ARBA" id="ARBA00023136"/>
    </source>
</evidence>
<dbReference type="SUPFAM" id="SSF82861">
    <property type="entry name" value="Mechanosensitive channel protein MscS (YggB), transmembrane region"/>
    <property type="match status" value="1"/>
</dbReference>
<sequence>MEEELQQLEALKEQLIVYLATNGVQLVIAVLILLAGFWIGKSVANLILKICEKRQIDLTLARFFSGFAKVLIIAFALIMSLSKAGIEITPFIALLGASAFGLSLAVQGPVSNYGAGIVLIVTRPFRVGDTLTVSGQSGVVDFVKLGSTELTNEDEERITIPNRKVLGEIFTNSHEYRIVEGVVGIDYAADPEQAIGCITQAVKSVDGCAEDREPVIGIDAFADSSINIGFRVWVPTNSYHRKRFALNLAVYHALKKAEITIPFPQRDVHLIRSETEQ</sequence>
<feature type="domain" description="Mechanosensitive ion channel MscS C-terminal" evidence="9">
    <location>
        <begin position="182"/>
        <end position="260"/>
    </location>
</feature>